<protein>
    <submittedName>
        <fullName evidence="2">Uncharacterized protein</fullName>
    </submittedName>
</protein>
<name>A0A192D5Z2_9SPHN</name>
<dbReference type="STRING" id="1112.A9D12_11415"/>
<evidence type="ECO:0000313" key="3">
    <source>
        <dbReference type="Proteomes" id="UP000078263"/>
    </source>
</evidence>
<keyword evidence="3" id="KW-1185">Reference proteome</keyword>
<evidence type="ECO:0000313" key="2">
    <source>
        <dbReference type="EMBL" id="ANK13441.1"/>
    </source>
</evidence>
<accession>A0A192D5Z2</accession>
<dbReference type="AlphaFoldDB" id="A0A192D5Z2"/>
<feature type="coiled-coil region" evidence="1">
    <location>
        <begin position="3"/>
        <end position="71"/>
    </location>
</feature>
<evidence type="ECO:0000256" key="1">
    <source>
        <dbReference type="SAM" id="Coils"/>
    </source>
</evidence>
<sequence>MSVDRIAAALARTEAALARIEAATAAVPRGGAGGARVVGLVNVHEKLREQVSESLRELDDLLEQLDEQAAS</sequence>
<proteinExistence type="predicted"/>
<dbReference type="RefSeq" id="WP_068351930.1">
    <property type="nucleotide sequence ID" value="NZ_CP016033.1"/>
</dbReference>
<keyword evidence="1" id="KW-0175">Coiled coil</keyword>
<reference evidence="2 3" key="1">
    <citation type="submission" date="2016-05" db="EMBL/GenBank/DDBJ databases">
        <title>Compelete Genome Sequence of Bacteriochlorophyll-Synthesizing Bacterium Porphyrobacter neustonensis DSM 9434.</title>
        <authorList>
            <person name="Shi X.-L."/>
            <person name="Wu Y.-H."/>
            <person name="Cheng H."/>
            <person name="Xu L."/>
            <person name="Zhang X.-Q."/>
            <person name="Wang C.-S."/>
            <person name="Xu X.-W."/>
        </authorList>
    </citation>
    <scope>NUCLEOTIDE SEQUENCE [LARGE SCALE GENOMIC DNA]</scope>
    <source>
        <strain evidence="2 3">DSM 9434</strain>
    </source>
</reference>
<dbReference type="KEGG" id="pns:A9D12_11415"/>
<organism evidence="2 3">
    <name type="scientific">Erythrobacter neustonensis</name>
    <dbReference type="NCBI Taxonomy" id="1112"/>
    <lineage>
        <taxon>Bacteria</taxon>
        <taxon>Pseudomonadati</taxon>
        <taxon>Pseudomonadota</taxon>
        <taxon>Alphaproteobacteria</taxon>
        <taxon>Sphingomonadales</taxon>
        <taxon>Erythrobacteraceae</taxon>
        <taxon>Erythrobacter/Porphyrobacter group</taxon>
        <taxon>Erythrobacter</taxon>
    </lineage>
</organism>
<gene>
    <name evidence="2" type="ORF">A9D12_11415</name>
</gene>
<dbReference type="EMBL" id="CP016033">
    <property type="protein sequence ID" value="ANK13441.1"/>
    <property type="molecule type" value="Genomic_DNA"/>
</dbReference>
<dbReference type="Proteomes" id="UP000078263">
    <property type="component" value="Chromosome"/>
</dbReference>